<accession>A0ACB8Q6A6</accession>
<proteinExistence type="predicted"/>
<evidence type="ECO:0000313" key="1">
    <source>
        <dbReference type="EMBL" id="KAI0027252.1"/>
    </source>
</evidence>
<comment type="caution">
    <text evidence="1">The sequence shown here is derived from an EMBL/GenBank/DDBJ whole genome shotgun (WGS) entry which is preliminary data.</text>
</comment>
<dbReference type="Proteomes" id="UP000814128">
    <property type="component" value="Unassembled WGS sequence"/>
</dbReference>
<protein>
    <submittedName>
        <fullName evidence="1">Uncharacterized protein</fullName>
    </submittedName>
</protein>
<evidence type="ECO:0000313" key="2">
    <source>
        <dbReference type="Proteomes" id="UP000814128"/>
    </source>
</evidence>
<name>A0ACB8Q6A6_9AGAM</name>
<reference evidence="1" key="1">
    <citation type="submission" date="2021-02" db="EMBL/GenBank/DDBJ databases">
        <authorList>
            <consortium name="DOE Joint Genome Institute"/>
            <person name="Ahrendt S."/>
            <person name="Looney B.P."/>
            <person name="Miyauchi S."/>
            <person name="Morin E."/>
            <person name="Drula E."/>
            <person name="Courty P.E."/>
            <person name="Chicoki N."/>
            <person name="Fauchery L."/>
            <person name="Kohler A."/>
            <person name="Kuo A."/>
            <person name="Labutti K."/>
            <person name="Pangilinan J."/>
            <person name="Lipzen A."/>
            <person name="Riley R."/>
            <person name="Andreopoulos W."/>
            <person name="He G."/>
            <person name="Johnson J."/>
            <person name="Barry K.W."/>
            <person name="Grigoriev I.V."/>
            <person name="Nagy L."/>
            <person name="Hibbett D."/>
            <person name="Henrissat B."/>
            <person name="Matheny P.B."/>
            <person name="Labbe J."/>
            <person name="Martin F."/>
        </authorList>
    </citation>
    <scope>NUCLEOTIDE SEQUENCE</scope>
    <source>
        <strain evidence="1">EC-137</strain>
    </source>
</reference>
<gene>
    <name evidence="1" type="ORF">K488DRAFT_74692</name>
</gene>
<keyword evidence="2" id="KW-1185">Reference proteome</keyword>
<organism evidence="1 2">
    <name type="scientific">Vararia minispora EC-137</name>
    <dbReference type="NCBI Taxonomy" id="1314806"/>
    <lineage>
        <taxon>Eukaryota</taxon>
        <taxon>Fungi</taxon>
        <taxon>Dikarya</taxon>
        <taxon>Basidiomycota</taxon>
        <taxon>Agaricomycotina</taxon>
        <taxon>Agaricomycetes</taxon>
        <taxon>Russulales</taxon>
        <taxon>Lachnocladiaceae</taxon>
        <taxon>Vararia</taxon>
    </lineage>
</organism>
<dbReference type="EMBL" id="MU273951">
    <property type="protein sequence ID" value="KAI0027252.1"/>
    <property type="molecule type" value="Genomic_DNA"/>
</dbReference>
<reference evidence="1" key="2">
    <citation type="journal article" date="2022" name="New Phytol.">
        <title>Evolutionary transition to the ectomycorrhizal habit in the genomes of a hyperdiverse lineage of mushroom-forming fungi.</title>
        <authorList>
            <person name="Looney B."/>
            <person name="Miyauchi S."/>
            <person name="Morin E."/>
            <person name="Drula E."/>
            <person name="Courty P.E."/>
            <person name="Kohler A."/>
            <person name="Kuo A."/>
            <person name="LaButti K."/>
            <person name="Pangilinan J."/>
            <person name="Lipzen A."/>
            <person name="Riley R."/>
            <person name="Andreopoulos W."/>
            <person name="He G."/>
            <person name="Johnson J."/>
            <person name="Nolan M."/>
            <person name="Tritt A."/>
            <person name="Barry K.W."/>
            <person name="Grigoriev I.V."/>
            <person name="Nagy L.G."/>
            <person name="Hibbett D."/>
            <person name="Henrissat B."/>
            <person name="Matheny P.B."/>
            <person name="Labbe J."/>
            <person name="Martin F.M."/>
        </authorList>
    </citation>
    <scope>NUCLEOTIDE SEQUENCE</scope>
    <source>
        <strain evidence="1">EC-137</strain>
    </source>
</reference>
<sequence>MGQDKAEVAMRQCLQETAASARRAQGSSGTRSPQMAAAPKVPVPICRPIYKIDPPPPASSVPACPPRPPRLFRRPRRWAPVRARAPIPYGPKRATPTIVARLVDVRCARLALSRTSSGAFSVWSDWAESVVSQILFSPGGRMCSRRVELGHRQHCSVSDTQQGPRPRSRAEPPLQPTDSLRLRPSAQVVDLPTLRPSARPMRHPRPSSGRPHFGWDTLGDLRPSAHGWDFPGDQGPPHSGPSVRTGIGRRCRLAPPDRTSDERCR</sequence>